<dbReference type="InterPro" id="IPR038502">
    <property type="entry name" value="M1_LTA-4_hydro/amino_C_sf"/>
</dbReference>
<evidence type="ECO:0000256" key="6">
    <source>
        <dbReference type="ARBA" id="ARBA00022723"/>
    </source>
</evidence>
<dbReference type="PANTHER" id="PTHR45726:SF3">
    <property type="entry name" value="LEUKOTRIENE A-4 HYDROLASE"/>
    <property type="match status" value="1"/>
</dbReference>
<evidence type="ECO:0000256" key="8">
    <source>
        <dbReference type="ARBA" id="ARBA00022833"/>
    </source>
</evidence>
<gene>
    <name evidence="11" type="primary">LAP2_2</name>
    <name evidence="11" type="ORF">Q9L58_007024</name>
</gene>
<dbReference type="InterPro" id="IPR027268">
    <property type="entry name" value="Peptidase_M4/M1_CTD_sf"/>
</dbReference>
<keyword evidence="8" id="KW-0862">Zinc</keyword>
<comment type="subcellular location">
    <subcellularLocation>
        <location evidence="2">Cytoplasm</location>
    </subcellularLocation>
</comment>
<dbReference type="Gene3D" id="1.25.40.320">
    <property type="entry name" value="Peptidase M1, leukotriene A4 hydrolase/aminopeptidase C-terminal domain"/>
    <property type="match status" value="1"/>
</dbReference>
<dbReference type="PRINTS" id="PR00756">
    <property type="entry name" value="ALADIPTASE"/>
</dbReference>
<dbReference type="Gene3D" id="2.60.40.1730">
    <property type="entry name" value="tricorn interacting facor f3 domain"/>
    <property type="match status" value="2"/>
</dbReference>
<keyword evidence="12" id="KW-1185">Reference proteome</keyword>
<keyword evidence="4" id="KW-0963">Cytoplasm</keyword>
<dbReference type="InterPro" id="IPR042097">
    <property type="entry name" value="Aminopeptidase_N-like_N_sf"/>
</dbReference>
<evidence type="ECO:0000256" key="5">
    <source>
        <dbReference type="ARBA" id="ARBA00022670"/>
    </source>
</evidence>
<dbReference type="SUPFAM" id="SSF55486">
    <property type="entry name" value="Metalloproteases ('zincins'), catalytic domain"/>
    <property type="match status" value="1"/>
</dbReference>
<dbReference type="InterPro" id="IPR014782">
    <property type="entry name" value="Peptidase_M1_dom"/>
</dbReference>
<sequence>MALVRDPNTLSNHLVFETTHTDVALALSFATSSLAGEVVLTMKALEDTLEDVVLDTSYLDVQTVEVDGKVVSSKLAERIEPYGSALVVEVGREVKQGEDLKVKAIHARSLYPCQDTPAVKSPFDISIRSPLPVLTSGLPTGSRDFLPGSKGIPGTLAYTSRQSIPIPSYLFAIASGDIASASIGPRSSVYTGPEELMRCKTELEDDMEKFMEAAESLVYPYPWTTYNVLILPPSFPYGGMENPTHTFATPTIISGDKSNIDVIAHELAHSWSGNLVSNANWEHFWLNEGWTVYLERRIQALIHGENEFHFSAIIGWKALTESVELFGKDHEFTKLVVDLEGKDPDDAFSSVPYEKGFNFLYFLDRVVGREKWDKFIPHYFTTYRQKSLTSEDFKSTLLSFFESDATASAALKKEVDWQHWLHAPGLPPKPDFDTTLAGVCYALSDKWHALNTASGPSAEFAPSATDIVSWNSGQIVVFLERITDFATPLKVQLVELMKEHYGFLDSQNAEILSRFLTVGLKAKDPSVYPIAAEALGGWGRMKFVRPLYRLLSECDRKLAVRTFEKNIDFYHPICREIVKKDLKL</sequence>
<proteinExistence type="inferred from homology"/>
<dbReference type="GO" id="GO:0004463">
    <property type="term" value="F:leukotriene-A4 hydrolase activity"/>
    <property type="evidence" value="ECO:0007669"/>
    <property type="project" value="UniProtKB-EC"/>
</dbReference>
<evidence type="ECO:0000256" key="3">
    <source>
        <dbReference type="ARBA" id="ARBA00010136"/>
    </source>
</evidence>
<evidence type="ECO:0000256" key="9">
    <source>
        <dbReference type="ARBA" id="ARBA00023049"/>
    </source>
</evidence>
<evidence type="ECO:0000256" key="1">
    <source>
        <dbReference type="ARBA" id="ARBA00001947"/>
    </source>
</evidence>
<dbReference type="InterPro" id="IPR045357">
    <property type="entry name" value="Aminopeptidase_N-like_N"/>
</dbReference>
<keyword evidence="7 11" id="KW-0378">Hydrolase</keyword>
<evidence type="ECO:0000256" key="4">
    <source>
        <dbReference type="ARBA" id="ARBA00022490"/>
    </source>
</evidence>
<keyword evidence="6" id="KW-0479">Metal-binding</keyword>
<dbReference type="Pfam" id="PF17900">
    <property type="entry name" value="Peptidase_M1_N"/>
    <property type="match status" value="1"/>
</dbReference>
<evidence type="ECO:0000259" key="10">
    <source>
        <dbReference type="SMART" id="SM01263"/>
    </source>
</evidence>
<dbReference type="Pfam" id="PF09127">
    <property type="entry name" value="Leuk-A4-hydro_C"/>
    <property type="match status" value="1"/>
</dbReference>
<evidence type="ECO:0000256" key="7">
    <source>
        <dbReference type="ARBA" id="ARBA00022801"/>
    </source>
</evidence>
<dbReference type="InterPro" id="IPR015211">
    <property type="entry name" value="Peptidase_M1_C"/>
</dbReference>
<name>A0ABR3GE61_9PEZI</name>
<dbReference type="PANTHER" id="PTHR45726">
    <property type="entry name" value="LEUKOTRIENE A-4 HYDROLASE"/>
    <property type="match status" value="1"/>
</dbReference>
<evidence type="ECO:0000313" key="12">
    <source>
        <dbReference type="Proteomes" id="UP001447188"/>
    </source>
</evidence>
<keyword evidence="5" id="KW-0645">Protease</keyword>
<evidence type="ECO:0000313" key="11">
    <source>
        <dbReference type="EMBL" id="KAL0634075.1"/>
    </source>
</evidence>
<keyword evidence="9" id="KW-0482">Metalloprotease</keyword>
<dbReference type="Pfam" id="PF01433">
    <property type="entry name" value="Peptidase_M1"/>
    <property type="match status" value="1"/>
</dbReference>
<evidence type="ECO:0000256" key="2">
    <source>
        <dbReference type="ARBA" id="ARBA00004496"/>
    </source>
</evidence>
<dbReference type="EMBL" id="JBBBZM010000105">
    <property type="protein sequence ID" value="KAL0634075.1"/>
    <property type="molecule type" value="Genomic_DNA"/>
</dbReference>
<dbReference type="Proteomes" id="UP001447188">
    <property type="component" value="Unassembled WGS sequence"/>
</dbReference>
<dbReference type="EC" id="3.3.2.6" evidence="11"/>
<dbReference type="Gene3D" id="1.10.390.10">
    <property type="entry name" value="Neutral Protease Domain 2"/>
    <property type="match status" value="1"/>
</dbReference>
<dbReference type="SUPFAM" id="SSF63737">
    <property type="entry name" value="Leukotriene A4 hydrolase N-terminal domain"/>
    <property type="match status" value="1"/>
</dbReference>
<dbReference type="SMART" id="SM01263">
    <property type="entry name" value="Leuk-A4-hydro_C"/>
    <property type="match status" value="1"/>
</dbReference>
<comment type="caution">
    <text evidence="11">The sequence shown here is derived from an EMBL/GenBank/DDBJ whole genome shotgun (WGS) entry which is preliminary data.</text>
</comment>
<accession>A0ABR3GE61</accession>
<reference evidence="11 12" key="1">
    <citation type="submission" date="2024-02" db="EMBL/GenBank/DDBJ databases">
        <title>Discinaceae phylogenomics.</title>
        <authorList>
            <person name="Dirks A.C."/>
            <person name="James T.Y."/>
        </authorList>
    </citation>
    <scope>NUCLEOTIDE SEQUENCE [LARGE SCALE GENOMIC DNA]</scope>
    <source>
        <strain evidence="11 12">ACD0624</strain>
    </source>
</reference>
<protein>
    <submittedName>
        <fullName evidence="11">Leucyl aminopeptidase yscIV</fullName>
        <ecNumber evidence="11">3.3.2.6</ecNumber>
    </submittedName>
</protein>
<keyword evidence="11" id="KW-0031">Aminopeptidase</keyword>
<feature type="domain" description="Peptidase M1 leukotriene A4 hydrolase/aminopeptidase C-terminal" evidence="10">
    <location>
        <begin position="435"/>
        <end position="582"/>
    </location>
</feature>
<organism evidence="11 12">
    <name type="scientific">Discina gigas</name>
    <dbReference type="NCBI Taxonomy" id="1032678"/>
    <lineage>
        <taxon>Eukaryota</taxon>
        <taxon>Fungi</taxon>
        <taxon>Dikarya</taxon>
        <taxon>Ascomycota</taxon>
        <taxon>Pezizomycotina</taxon>
        <taxon>Pezizomycetes</taxon>
        <taxon>Pezizales</taxon>
        <taxon>Discinaceae</taxon>
        <taxon>Discina</taxon>
    </lineage>
</organism>
<dbReference type="InterPro" id="IPR016024">
    <property type="entry name" value="ARM-type_fold"/>
</dbReference>
<comment type="cofactor">
    <cofactor evidence="1">
        <name>Zn(2+)</name>
        <dbReference type="ChEBI" id="CHEBI:29105"/>
    </cofactor>
</comment>
<dbReference type="GO" id="GO:0004177">
    <property type="term" value="F:aminopeptidase activity"/>
    <property type="evidence" value="ECO:0007669"/>
    <property type="project" value="UniProtKB-KW"/>
</dbReference>
<dbReference type="SUPFAM" id="SSF48371">
    <property type="entry name" value="ARM repeat"/>
    <property type="match status" value="1"/>
</dbReference>
<dbReference type="CDD" id="cd09599">
    <property type="entry name" value="M1_LTA4H"/>
    <property type="match status" value="1"/>
</dbReference>
<dbReference type="InterPro" id="IPR034015">
    <property type="entry name" value="M1_LTA4H"/>
</dbReference>
<comment type="similarity">
    <text evidence="3">Belongs to the peptidase M1 family.</text>
</comment>
<dbReference type="InterPro" id="IPR001930">
    <property type="entry name" value="Peptidase_M1"/>
</dbReference>
<dbReference type="Gene3D" id="3.30.2010.30">
    <property type="match status" value="1"/>
</dbReference>
<dbReference type="InterPro" id="IPR049980">
    <property type="entry name" value="LTA4H_cat"/>
</dbReference>